<evidence type="ECO:0000256" key="2">
    <source>
        <dbReference type="ARBA" id="ARBA00022803"/>
    </source>
</evidence>
<gene>
    <name evidence="5" type="ORF">TSACC_2502</name>
</gene>
<keyword evidence="4" id="KW-0732">Signal</keyword>
<keyword evidence="2 3" id="KW-0802">TPR repeat</keyword>
<dbReference type="PROSITE" id="PS51257">
    <property type="entry name" value="PROKAR_LIPOPROTEIN"/>
    <property type="match status" value="1"/>
</dbReference>
<dbReference type="InterPro" id="IPR011990">
    <property type="entry name" value="TPR-like_helical_dom_sf"/>
</dbReference>
<evidence type="ECO:0000313" key="5">
    <source>
        <dbReference type="EMBL" id="GAT32105.1"/>
    </source>
</evidence>
<dbReference type="STRING" id="690879.TSACC_2502"/>
<evidence type="ECO:0000256" key="1">
    <source>
        <dbReference type="ARBA" id="ARBA00022737"/>
    </source>
</evidence>
<keyword evidence="1" id="KW-0677">Repeat</keyword>
<dbReference type="Pfam" id="PF14559">
    <property type="entry name" value="TPR_19"/>
    <property type="match status" value="1"/>
</dbReference>
<dbReference type="OrthoDB" id="186434at2"/>
<organism evidence="5 6">
    <name type="scientific">Terrimicrobium sacchariphilum</name>
    <dbReference type="NCBI Taxonomy" id="690879"/>
    <lineage>
        <taxon>Bacteria</taxon>
        <taxon>Pseudomonadati</taxon>
        <taxon>Verrucomicrobiota</taxon>
        <taxon>Terrimicrobiia</taxon>
        <taxon>Terrimicrobiales</taxon>
        <taxon>Terrimicrobiaceae</taxon>
        <taxon>Terrimicrobium</taxon>
    </lineage>
</organism>
<dbReference type="PANTHER" id="PTHR44943:SF8">
    <property type="entry name" value="TPR REPEAT-CONTAINING PROTEIN MJ0263"/>
    <property type="match status" value="1"/>
</dbReference>
<dbReference type="Gene3D" id="1.25.40.10">
    <property type="entry name" value="Tetratricopeptide repeat domain"/>
    <property type="match status" value="1"/>
</dbReference>
<dbReference type="SMART" id="SM00028">
    <property type="entry name" value="TPR"/>
    <property type="match status" value="4"/>
</dbReference>
<feature type="signal peptide" evidence="4">
    <location>
        <begin position="1"/>
        <end position="24"/>
    </location>
</feature>
<evidence type="ECO:0000256" key="4">
    <source>
        <dbReference type="SAM" id="SignalP"/>
    </source>
</evidence>
<dbReference type="PROSITE" id="PS50005">
    <property type="entry name" value="TPR"/>
    <property type="match status" value="2"/>
</dbReference>
<feature type="repeat" description="TPR" evidence="3">
    <location>
        <begin position="63"/>
        <end position="96"/>
    </location>
</feature>
<dbReference type="Proteomes" id="UP000076023">
    <property type="component" value="Unassembled WGS sequence"/>
</dbReference>
<dbReference type="InterPro" id="IPR051685">
    <property type="entry name" value="Ycf3/AcsC/BcsC/TPR_MFPF"/>
</dbReference>
<dbReference type="AlphaFoldDB" id="A0A146G2P3"/>
<dbReference type="SUPFAM" id="SSF48452">
    <property type="entry name" value="TPR-like"/>
    <property type="match status" value="1"/>
</dbReference>
<reference evidence="6" key="1">
    <citation type="journal article" date="2017" name="Genome Announc.">
        <title>Draft Genome Sequence of Terrimicrobium sacchariphilum NM-5T, a Facultative Anaerobic Soil Bacterium of the Class Spartobacteria.</title>
        <authorList>
            <person name="Qiu Y.L."/>
            <person name="Tourlousse D.M."/>
            <person name="Matsuura N."/>
            <person name="Ohashi A."/>
            <person name="Sekiguchi Y."/>
        </authorList>
    </citation>
    <scope>NUCLEOTIDE SEQUENCE [LARGE SCALE GENOMIC DNA]</scope>
    <source>
        <strain evidence="6">NM-5</strain>
    </source>
</reference>
<protein>
    <submittedName>
        <fullName evidence="5">TPR repeat-containing protein</fullName>
    </submittedName>
</protein>
<dbReference type="PANTHER" id="PTHR44943">
    <property type="entry name" value="CELLULOSE SYNTHASE OPERON PROTEIN C"/>
    <property type="match status" value="1"/>
</dbReference>
<dbReference type="RefSeq" id="WP_075077956.1">
    <property type="nucleotide sequence ID" value="NZ_BDCO01000002.1"/>
</dbReference>
<dbReference type="Pfam" id="PF13432">
    <property type="entry name" value="TPR_16"/>
    <property type="match status" value="1"/>
</dbReference>
<evidence type="ECO:0000313" key="6">
    <source>
        <dbReference type="Proteomes" id="UP000076023"/>
    </source>
</evidence>
<dbReference type="InParanoid" id="A0A146G2P3"/>
<proteinExistence type="predicted"/>
<dbReference type="InterPro" id="IPR019734">
    <property type="entry name" value="TPR_rpt"/>
</dbReference>
<feature type="chain" id="PRO_5007524293" evidence="4">
    <location>
        <begin position="25"/>
        <end position="213"/>
    </location>
</feature>
<comment type="caution">
    <text evidence="5">The sequence shown here is derived from an EMBL/GenBank/DDBJ whole genome shotgun (WGS) entry which is preliminary data.</text>
</comment>
<evidence type="ECO:0000256" key="3">
    <source>
        <dbReference type="PROSITE-ProRule" id="PRU00339"/>
    </source>
</evidence>
<dbReference type="EMBL" id="BDCO01000002">
    <property type="protein sequence ID" value="GAT32105.1"/>
    <property type="molecule type" value="Genomic_DNA"/>
</dbReference>
<name>A0A146G2P3_TERSA</name>
<feature type="repeat" description="TPR" evidence="3">
    <location>
        <begin position="97"/>
        <end position="130"/>
    </location>
</feature>
<accession>A0A146G2P3</accession>
<keyword evidence="6" id="KW-1185">Reference proteome</keyword>
<sequence length="213" mass="23836">MKNLPPIACIAALACVLVLGSAFAEEPSPQQLVDTAISEFQAGKYDQALEKLKQVEKTQPDSAFLQNLLGAVYTKKKDYANAKAAFDKALDIDYTFFPAQFNVGEVLFLQKQYPQALDHFERMLRGAPDNELLQFKVALCLLQTGQKAEAEKLANRMKYPGQEPAWYFTQAAIAINNKNSRKASENLAAARELFPDKTSIYTETFQDLGWQTK</sequence>